<dbReference type="Proteomes" id="UP001204833">
    <property type="component" value="Unassembled WGS sequence"/>
</dbReference>
<dbReference type="Gene3D" id="6.10.140.1230">
    <property type="match status" value="1"/>
</dbReference>
<dbReference type="GO" id="GO:0000815">
    <property type="term" value="C:ESCRT III complex"/>
    <property type="evidence" value="ECO:0007669"/>
    <property type="project" value="TreeGrafter"/>
</dbReference>
<evidence type="ECO:0000256" key="3">
    <source>
        <dbReference type="ARBA" id="ARBA00022448"/>
    </source>
</evidence>
<dbReference type="EMBL" id="JAIHNG010000121">
    <property type="protein sequence ID" value="KAI5957635.1"/>
    <property type="molecule type" value="Genomic_DNA"/>
</dbReference>
<keyword evidence="4" id="KW-0967">Endosome</keyword>
<protein>
    <submittedName>
        <fullName evidence="8">VPS20</fullName>
    </submittedName>
</protein>
<reference evidence="8 9" key="1">
    <citation type="journal article" date="2022" name="DNA Res.">
        <title>Genome analysis of five recently described species of the CUG-Ser clade uncovers Candida theae as a new hybrid lineage with pathogenic potential in the Candida parapsilosis species complex.</title>
        <authorList>
            <person name="Mixao V."/>
            <person name="Del Olmo V."/>
            <person name="Hegedusova E."/>
            <person name="Saus E."/>
            <person name="Pryszcz L."/>
            <person name="Cillingova A."/>
            <person name="Nosek J."/>
            <person name="Gabaldon T."/>
        </authorList>
    </citation>
    <scope>NUCLEOTIDE SEQUENCE [LARGE SCALE GENOMIC DNA]</scope>
    <source>
        <strain evidence="8 9">CBS 12239</strain>
    </source>
</reference>
<evidence type="ECO:0000256" key="4">
    <source>
        <dbReference type="ARBA" id="ARBA00022753"/>
    </source>
</evidence>
<evidence type="ECO:0000256" key="6">
    <source>
        <dbReference type="ARBA" id="ARBA00023136"/>
    </source>
</evidence>
<evidence type="ECO:0000313" key="9">
    <source>
        <dbReference type="Proteomes" id="UP001204833"/>
    </source>
</evidence>
<comment type="subcellular location">
    <subcellularLocation>
        <location evidence="1">Endosome membrane</location>
    </subcellularLocation>
</comment>
<feature type="compositionally biased region" description="Basic and acidic residues" evidence="7">
    <location>
        <begin position="165"/>
        <end position="187"/>
    </location>
</feature>
<evidence type="ECO:0000313" key="8">
    <source>
        <dbReference type="EMBL" id="KAI5957635.1"/>
    </source>
</evidence>
<name>A0AAD5BEF3_9ASCO</name>
<sequence length="225" mass="25674">MGNQPSAPKITDQDRAIFQLKQQRDKIKQHQRKLSIICNKQTELAKRAIANNQPQRAKFYLRCKKNQQSTINKTFEQLDNLEKLIGTIEYKLIEKDVMYGLQQGNQVLKQLNNEMSVEKIDKIMDDLEEEKLKEEEISQTLGLGSGLSRVDEDAIEQEFAKLDREIHPGEKIKAKEKKGEEDGKVDLPDAPTDRILPNAPSTLEDNEAPVVERAKSPKANQQIAI</sequence>
<feature type="region of interest" description="Disordered" evidence="7">
    <location>
        <begin position="165"/>
        <end position="225"/>
    </location>
</feature>
<evidence type="ECO:0000256" key="1">
    <source>
        <dbReference type="ARBA" id="ARBA00004608"/>
    </source>
</evidence>
<keyword evidence="9" id="KW-1185">Reference proteome</keyword>
<keyword evidence="3" id="KW-0813">Transport</keyword>
<dbReference type="GO" id="GO:0032511">
    <property type="term" value="P:late endosome to vacuole transport via multivesicular body sorting pathway"/>
    <property type="evidence" value="ECO:0007669"/>
    <property type="project" value="TreeGrafter"/>
</dbReference>
<comment type="similarity">
    <text evidence="2">Belongs to the SNF7 family.</text>
</comment>
<dbReference type="GO" id="GO:0006900">
    <property type="term" value="P:vesicle budding from membrane"/>
    <property type="evidence" value="ECO:0007669"/>
    <property type="project" value="TreeGrafter"/>
</dbReference>
<dbReference type="GeneID" id="76151388"/>
<organism evidence="8 9">
    <name type="scientific">Candida theae</name>
    <dbReference type="NCBI Taxonomy" id="1198502"/>
    <lineage>
        <taxon>Eukaryota</taxon>
        <taxon>Fungi</taxon>
        <taxon>Dikarya</taxon>
        <taxon>Ascomycota</taxon>
        <taxon>Saccharomycotina</taxon>
        <taxon>Pichiomycetes</taxon>
        <taxon>Debaryomycetaceae</taxon>
        <taxon>Candida/Lodderomyces clade</taxon>
        <taxon>Candida</taxon>
    </lineage>
</organism>
<dbReference type="GO" id="GO:0015031">
    <property type="term" value="P:protein transport"/>
    <property type="evidence" value="ECO:0007669"/>
    <property type="project" value="UniProtKB-KW"/>
</dbReference>
<dbReference type="Pfam" id="PF03357">
    <property type="entry name" value="Snf7"/>
    <property type="match status" value="1"/>
</dbReference>
<dbReference type="InterPro" id="IPR005024">
    <property type="entry name" value="Snf7_fam"/>
</dbReference>
<dbReference type="PANTHER" id="PTHR22761">
    <property type="entry name" value="CHARGED MULTIVESICULAR BODY PROTEIN"/>
    <property type="match status" value="1"/>
</dbReference>
<accession>A0AAD5BEF3</accession>
<comment type="caution">
    <text evidence="8">The sequence shown here is derived from an EMBL/GenBank/DDBJ whole genome shotgun (WGS) entry which is preliminary data.</text>
</comment>
<proteinExistence type="inferred from homology"/>
<evidence type="ECO:0000256" key="2">
    <source>
        <dbReference type="ARBA" id="ARBA00006190"/>
    </source>
</evidence>
<keyword evidence="5" id="KW-0653">Protein transport</keyword>
<keyword evidence="6" id="KW-0472">Membrane</keyword>
<gene>
    <name evidence="8" type="ORF">KGF57_003329</name>
</gene>
<dbReference type="AlphaFoldDB" id="A0AAD5BEF3"/>
<dbReference type="RefSeq" id="XP_051608338.1">
    <property type="nucleotide sequence ID" value="XM_051752739.1"/>
</dbReference>
<dbReference type="GO" id="GO:0005771">
    <property type="term" value="C:multivesicular body"/>
    <property type="evidence" value="ECO:0007669"/>
    <property type="project" value="TreeGrafter"/>
</dbReference>
<evidence type="ECO:0000256" key="7">
    <source>
        <dbReference type="SAM" id="MobiDB-lite"/>
    </source>
</evidence>
<dbReference type="PANTHER" id="PTHR22761:SF5">
    <property type="entry name" value="CHARGED MULTIVESICULAR BODY PROTEIN 6"/>
    <property type="match status" value="1"/>
</dbReference>
<evidence type="ECO:0000256" key="5">
    <source>
        <dbReference type="ARBA" id="ARBA00022927"/>
    </source>
</evidence>